<sequence>MITIQAAIDMATEEGFTITTDYKVSNGISRPPRKVFHVKHKKSGNTVTVRQVYGGSKTWEANGDRGTRAQMIVDAMRQIKRELNEVWGA</sequence>
<evidence type="ECO:0000313" key="1">
    <source>
        <dbReference type="EMBL" id="XDJ01050.1"/>
    </source>
</evidence>
<name>A0AB39C2Q6_9CAUD</name>
<organism evidence="1">
    <name type="scientific">Klebsiella phage PMBT64</name>
    <dbReference type="NCBI Taxonomy" id="3229740"/>
    <lineage>
        <taxon>Viruses</taxon>
        <taxon>Duplodnaviria</taxon>
        <taxon>Heunggongvirae</taxon>
        <taxon>Uroviricota</taxon>
        <taxon>Caudoviricetes</taxon>
    </lineage>
</organism>
<proteinExistence type="predicted"/>
<accession>A0AB39C2Q6</accession>
<protein>
    <recommendedName>
        <fullName evidence="2">Phage protein</fullName>
    </recommendedName>
</protein>
<dbReference type="EMBL" id="PP926510">
    <property type="protein sequence ID" value="XDJ01050.1"/>
    <property type="molecule type" value="Genomic_DNA"/>
</dbReference>
<evidence type="ECO:0008006" key="2">
    <source>
        <dbReference type="Google" id="ProtNLM"/>
    </source>
</evidence>
<reference evidence="1" key="1">
    <citation type="submission" date="2024-06" db="EMBL/GenBank/DDBJ databases">
        <title>This phage originates from the Bacteriophage catalogue of the Bacteriophage Competence Centre, Department of Microbiology und Biotechnology, Max Rubner-Institut, Kiel, Germany.</title>
        <authorList>
            <person name="Sprotte S."/>
            <person name="Brinks E."/>
            <person name="Hille F."/>
        </authorList>
    </citation>
    <scope>NUCLEOTIDE SEQUENCE</scope>
</reference>